<accession>A0A7W8AEX5</accession>
<dbReference type="AlphaFoldDB" id="A0A7W8AEX5"/>
<evidence type="ECO:0000313" key="2">
    <source>
        <dbReference type="Proteomes" id="UP000568380"/>
    </source>
</evidence>
<gene>
    <name evidence="1" type="ORF">HNR40_009933</name>
</gene>
<proteinExistence type="predicted"/>
<comment type="caution">
    <text evidence="1">The sequence shown here is derived from an EMBL/GenBank/DDBJ whole genome shotgun (WGS) entry which is preliminary data.</text>
</comment>
<dbReference type="EMBL" id="JACHIN010000023">
    <property type="protein sequence ID" value="MBB5084424.1"/>
    <property type="molecule type" value="Genomic_DNA"/>
</dbReference>
<protein>
    <submittedName>
        <fullName evidence="1">Uncharacterized protein</fullName>
    </submittedName>
</protein>
<keyword evidence="2" id="KW-1185">Reference proteome</keyword>
<organism evidence="1 2">
    <name type="scientific">Nonomuraea endophytica</name>
    <dbReference type="NCBI Taxonomy" id="714136"/>
    <lineage>
        <taxon>Bacteria</taxon>
        <taxon>Bacillati</taxon>
        <taxon>Actinomycetota</taxon>
        <taxon>Actinomycetes</taxon>
        <taxon>Streptosporangiales</taxon>
        <taxon>Streptosporangiaceae</taxon>
        <taxon>Nonomuraea</taxon>
    </lineage>
</organism>
<dbReference type="Proteomes" id="UP000568380">
    <property type="component" value="Unassembled WGS sequence"/>
</dbReference>
<name>A0A7W8AEX5_9ACTN</name>
<dbReference type="RefSeq" id="WP_184974380.1">
    <property type="nucleotide sequence ID" value="NZ_JACHIN010000023.1"/>
</dbReference>
<reference evidence="1 2" key="1">
    <citation type="submission" date="2020-08" db="EMBL/GenBank/DDBJ databases">
        <title>Genomic Encyclopedia of Type Strains, Phase IV (KMG-IV): sequencing the most valuable type-strain genomes for metagenomic binning, comparative biology and taxonomic classification.</title>
        <authorList>
            <person name="Goeker M."/>
        </authorList>
    </citation>
    <scope>NUCLEOTIDE SEQUENCE [LARGE SCALE GENOMIC DNA]</scope>
    <source>
        <strain evidence="1 2">DSM 45385</strain>
    </source>
</reference>
<sequence>MSVLQGLPDLGAPTGSGFAAFGRDGLIVSVPDRLELTRRDGVPELMVSLERSLAFPPSGLLELAFNAFSSTPGVPADLRESVLELSVVLGPISPPAVLAADQLLGARLAIALMPEAAQVIARLIEDATLPIDAAVRLAVRAVAPRAAFETVVDPRDLATRLAARLGTGARVTRPELVLALADLLGAGPDAAEELALRAGALVAEPAPGATLDLVLRVPAEVAPGSVRLDLAEPAAVIAHRVLSFDPFAAAREVAGGSLDRHVRLITLPGLPTGQVPVHVSANLPEPVTDLPALLADVRLPAAPPKRPHPVSGSLALDGAGRTGTLTLTLAAGELPSGEARLRALMSTGEEVEGPWRPFDRRQIVLDRDGFPLPLRVVLASDALLALATVDVVRQSGRTAGRLAPGTPTLAVPDLPGDPVARLVIRPLGRGRVLELPVDDQQRLDLDPAVLPGFGGHRARLVALRPPVTVEWAPEAETEVRRVPLSVARPEAEIGWTADSPFRPGMRWRVAPGPWSEPVDGPVITVDQAAPVVVDGVELVPDRRDPSVWVYVPPGPFLDREPSLLVAGDTAFLQLTSRIDLPEAAKAALLGALAGRAGQVRALPVEVPRVALQVKESDTWQDVATGGSSGSPPWRTALSAVLNPSQAEAVKAALSGTAGRARLVAELIEADIVRVQSRDLADLIK</sequence>
<evidence type="ECO:0000313" key="1">
    <source>
        <dbReference type="EMBL" id="MBB5084424.1"/>
    </source>
</evidence>